<dbReference type="SMART" id="SM00130">
    <property type="entry name" value="KR"/>
    <property type="match status" value="1"/>
</dbReference>
<dbReference type="GO" id="GO:0048008">
    <property type="term" value="P:platelet-derived growth factor receptor signaling pathway"/>
    <property type="evidence" value="ECO:0007669"/>
    <property type="project" value="TreeGrafter"/>
</dbReference>
<dbReference type="PROSITE" id="PS50070">
    <property type="entry name" value="KRINGLE_2"/>
    <property type="match status" value="1"/>
</dbReference>
<dbReference type="OrthoDB" id="6020543at2759"/>
<evidence type="ECO:0000256" key="1">
    <source>
        <dbReference type="ARBA" id="ARBA00001538"/>
    </source>
</evidence>
<sequence length="322" mass="36234">MSNREDNLRSGGDVENTQNERQAPESPPAGGSNQDCSVPACIRNKCYNGGQCSQAYYSPQLFICRCNHGSSGKQCEIDTEVKCYKNTGVTYRGTWSVTESGAECLNWNINGLMDHKYSGQRKDAAELGLGNHNYCRNPDNDSKPWCHVLKGKQLTWEYCDVPTCSSCGLRQHRARQYRIKVGSYADIEAHPWQAAIFVKYHRVPGEHFLCGGILISSCWVLSAAHCFEEGFSTNQLKIVLGRTSRATPEEKEQKFQVKNYVVHERYDSENYNNDIALLQLNSDTEDCAIETDTVRAACLPTPDLQLPDWTECEISGYGRNEE</sequence>
<evidence type="ECO:0000256" key="7">
    <source>
        <dbReference type="ARBA" id="ARBA00022729"/>
    </source>
</evidence>
<dbReference type="InterPro" id="IPR050127">
    <property type="entry name" value="Serine_Proteases_S1"/>
</dbReference>
<feature type="disulfide bond" evidence="13">
    <location>
        <begin position="66"/>
        <end position="75"/>
    </location>
</feature>
<evidence type="ECO:0000256" key="3">
    <source>
        <dbReference type="ARBA" id="ARBA00013193"/>
    </source>
</evidence>
<evidence type="ECO:0000256" key="15">
    <source>
        <dbReference type="SAM" id="MobiDB-lite"/>
    </source>
</evidence>
<evidence type="ECO:0000259" key="18">
    <source>
        <dbReference type="PROSITE" id="PS50240"/>
    </source>
</evidence>
<feature type="domain" description="EGF-like" evidence="16">
    <location>
        <begin position="37"/>
        <end position="76"/>
    </location>
</feature>
<dbReference type="CDD" id="cd00108">
    <property type="entry name" value="KR"/>
    <property type="match status" value="1"/>
</dbReference>
<dbReference type="GO" id="GO:0014909">
    <property type="term" value="P:smooth muscle cell migration"/>
    <property type="evidence" value="ECO:0007669"/>
    <property type="project" value="TreeGrafter"/>
</dbReference>
<dbReference type="PROSITE" id="PS50026">
    <property type="entry name" value="EGF_3"/>
    <property type="match status" value="1"/>
</dbReference>
<evidence type="ECO:0000256" key="11">
    <source>
        <dbReference type="ARBA" id="ARBA00023180"/>
    </source>
</evidence>
<evidence type="ECO:0000259" key="16">
    <source>
        <dbReference type="PROSITE" id="PS50026"/>
    </source>
</evidence>
<dbReference type="Gene3D" id="2.40.20.10">
    <property type="entry name" value="Plasminogen Kringle 4"/>
    <property type="match status" value="1"/>
</dbReference>
<accession>A0A2P4THH5</accession>
<dbReference type="InterPro" id="IPR043504">
    <property type="entry name" value="Peptidase_S1_PA_chymotrypsin"/>
</dbReference>
<dbReference type="Pfam" id="PF00051">
    <property type="entry name" value="Kringle"/>
    <property type="match status" value="1"/>
</dbReference>
<dbReference type="InterPro" id="IPR018114">
    <property type="entry name" value="TRYPSIN_HIS"/>
</dbReference>
<keyword evidence="13" id="KW-0245">EGF-like domain</keyword>
<comment type="subcellular location">
    <subcellularLocation>
        <location evidence="2">Secreted</location>
    </subcellularLocation>
</comment>
<dbReference type="InterPro" id="IPR001314">
    <property type="entry name" value="Peptidase_S1A"/>
</dbReference>
<comment type="caution">
    <text evidence="19">The sequence shown here is derived from an EMBL/GenBank/DDBJ whole genome shotgun (WGS) entry which is preliminary data.</text>
</comment>
<keyword evidence="7" id="KW-0732">Signal</keyword>
<reference evidence="19 20" key="1">
    <citation type="submission" date="2018-01" db="EMBL/GenBank/DDBJ databases">
        <title>Comparison of the Chinese Bamboo Partridge and Red Junglefowl genome sequences highlights the importance of demography in genome evolution.</title>
        <authorList>
            <person name="Tiley G.P."/>
            <person name="Kimball R.T."/>
            <person name="Braun E.L."/>
            <person name="Burleigh J.G."/>
        </authorList>
    </citation>
    <scope>NUCLEOTIDE SEQUENCE [LARGE SCALE GENOMIC DNA]</scope>
    <source>
        <strain evidence="19">RTK389</strain>
        <tissue evidence="19">Blood</tissue>
    </source>
</reference>
<dbReference type="PRINTS" id="PR00722">
    <property type="entry name" value="CHYMOTRYPSIN"/>
</dbReference>
<evidence type="ECO:0000256" key="8">
    <source>
        <dbReference type="ARBA" id="ARBA00022801"/>
    </source>
</evidence>
<evidence type="ECO:0000256" key="2">
    <source>
        <dbReference type="ARBA" id="ARBA00004613"/>
    </source>
</evidence>
<dbReference type="InterPro" id="IPR000001">
    <property type="entry name" value="Kringle"/>
</dbReference>
<evidence type="ECO:0000256" key="12">
    <source>
        <dbReference type="ARBA" id="ARBA00023202"/>
    </source>
</evidence>
<evidence type="ECO:0000256" key="13">
    <source>
        <dbReference type="PROSITE-ProRule" id="PRU00076"/>
    </source>
</evidence>
<keyword evidence="10 13" id="KW-1015">Disulfide bond</keyword>
<dbReference type="SUPFAM" id="SSF57440">
    <property type="entry name" value="Kringle-like"/>
    <property type="match status" value="1"/>
</dbReference>
<keyword evidence="6" id="KW-0645">Protease</keyword>
<evidence type="ECO:0000313" key="19">
    <source>
        <dbReference type="EMBL" id="POI35800.1"/>
    </source>
</evidence>
<dbReference type="FunFam" id="2.40.10.10:FF:000060">
    <property type="entry name" value="Acrosin"/>
    <property type="match status" value="1"/>
</dbReference>
<gene>
    <name evidence="19" type="ORF">CIB84_000446</name>
</gene>
<dbReference type="EC" id="3.4.21.68" evidence="3"/>
<evidence type="ECO:0000259" key="17">
    <source>
        <dbReference type="PROSITE" id="PS50070"/>
    </source>
</evidence>
<dbReference type="InterPro" id="IPR001254">
    <property type="entry name" value="Trypsin_dom"/>
</dbReference>
<evidence type="ECO:0000256" key="9">
    <source>
        <dbReference type="ARBA" id="ARBA00022825"/>
    </source>
</evidence>
<name>A0A2P4THH5_BAMTH</name>
<dbReference type="GO" id="GO:0004252">
    <property type="term" value="F:serine-type endopeptidase activity"/>
    <property type="evidence" value="ECO:0007669"/>
    <property type="project" value="UniProtKB-EC"/>
</dbReference>
<dbReference type="GO" id="GO:0005615">
    <property type="term" value="C:extracellular space"/>
    <property type="evidence" value="ECO:0007669"/>
    <property type="project" value="TreeGrafter"/>
</dbReference>
<evidence type="ECO:0000313" key="20">
    <source>
        <dbReference type="Proteomes" id="UP000237246"/>
    </source>
</evidence>
<dbReference type="PANTHER" id="PTHR24264:SF42">
    <property type="entry name" value="TISSUE-TYPE PLASMINOGEN ACTIVATOR"/>
    <property type="match status" value="1"/>
</dbReference>
<keyword evidence="11" id="KW-0325">Glycoprotein</keyword>
<dbReference type="InterPro" id="IPR000742">
    <property type="entry name" value="EGF"/>
</dbReference>
<evidence type="ECO:0000256" key="5">
    <source>
        <dbReference type="ARBA" id="ARBA00022572"/>
    </source>
</evidence>
<dbReference type="Gene3D" id="2.10.25.10">
    <property type="entry name" value="Laminin"/>
    <property type="match status" value="1"/>
</dbReference>
<protein>
    <recommendedName>
        <fullName evidence="3">t-plasminogen activator</fullName>
        <ecNumber evidence="3">3.4.21.68</ecNumber>
    </recommendedName>
</protein>
<dbReference type="Gene3D" id="2.40.10.10">
    <property type="entry name" value="Trypsin-like serine proteases"/>
    <property type="match status" value="2"/>
</dbReference>
<dbReference type="InterPro" id="IPR013806">
    <property type="entry name" value="Kringle-like"/>
</dbReference>
<feature type="domain" description="Peptidase S1" evidence="18">
    <location>
        <begin position="179"/>
        <end position="322"/>
    </location>
</feature>
<dbReference type="Proteomes" id="UP000237246">
    <property type="component" value="Unassembled WGS sequence"/>
</dbReference>
<dbReference type="InterPro" id="IPR018056">
    <property type="entry name" value="Kringle_CS"/>
</dbReference>
<dbReference type="InterPro" id="IPR038178">
    <property type="entry name" value="Kringle_sf"/>
</dbReference>
<comment type="caution">
    <text evidence="13">Lacks conserved residue(s) required for the propagation of feature annotation.</text>
</comment>
<keyword evidence="8" id="KW-0378">Hydrolase</keyword>
<dbReference type="PANTHER" id="PTHR24264">
    <property type="entry name" value="TRYPSIN-RELATED"/>
    <property type="match status" value="1"/>
</dbReference>
<dbReference type="GO" id="GO:0031639">
    <property type="term" value="P:plasminogen activation"/>
    <property type="evidence" value="ECO:0007669"/>
    <property type="project" value="TreeGrafter"/>
</dbReference>
<dbReference type="SUPFAM" id="SSF50494">
    <property type="entry name" value="Trypsin-like serine proteases"/>
    <property type="match status" value="1"/>
</dbReference>
<dbReference type="AlphaFoldDB" id="A0A2P4THH5"/>
<dbReference type="PROSITE" id="PS00021">
    <property type="entry name" value="KRINGLE_1"/>
    <property type="match status" value="1"/>
</dbReference>
<dbReference type="InterPro" id="IPR009003">
    <property type="entry name" value="Peptidase_S1_PA"/>
</dbReference>
<keyword evidence="5 14" id="KW-0420">Kringle</keyword>
<feature type="region of interest" description="Disordered" evidence="15">
    <location>
        <begin position="1"/>
        <end position="34"/>
    </location>
</feature>
<feature type="domain" description="Kringle" evidence="17">
    <location>
        <begin position="82"/>
        <end position="164"/>
    </location>
</feature>
<proteinExistence type="predicted"/>
<dbReference type="PRINTS" id="PR00018">
    <property type="entry name" value="KRINGLE"/>
</dbReference>
<dbReference type="PROSITE" id="PS50240">
    <property type="entry name" value="TRYPSIN_DOM"/>
    <property type="match status" value="1"/>
</dbReference>
<keyword evidence="9" id="KW-0720">Serine protease</keyword>
<dbReference type="FunFam" id="2.40.20.10:FF:000001">
    <property type="entry name" value="Urokinase-type plasminogen activator"/>
    <property type="match status" value="1"/>
</dbReference>
<keyword evidence="12" id="KW-0617">Plasminogen activation</keyword>
<dbReference type="EMBL" id="PPHD01000203">
    <property type="protein sequence ID" value="POI35800.1"/>
    <property type="molecule type" value="Genomic_DNA"/>
</dbReference>
<dbReference type="PROSITE" id="PS00134">
    <property type="entry name" value="TRYPSIN_HIS"/>
    <property type="match status" value="1"/>
</dbReference>
<organism evidence="19 20">
    <name type="scientific">Bambusicola thoracicus</name>
    <name type="common">Chinese bamboo-partridge</name>
    <name type="synonym">Perdix thoracica</name>
    <dbReference type="NCBI Taxonomy" id="9083"/>
    <lineage>
        <taxon>Eukaryota</taxon>
        <taxon>Metazoa</taxon>
        <taxon>Chordata</taxon>
        <taxon>Craniata</taxon>
        <taxon>Vertebrata</taxon>
        <taxon>Euteleostomi</taxon>
        <taxon>Archelosauria</taxon>
        <taxon>Archosauria</taxon>
        <taxon>Dinosauria</taxon>
        <taxon>Saurischia</taxon>
        <taxon>Theropoda</taxon>
        <taxon>Coelurosauria</taxon>
        <taxon>Aves</taxon>
        <taxon>Neognathae</taxon>
        <taxon>Galloanserae</taxon>
        <taxon>Galliformes</taxon>
        <taxon>Phasianidae</taxon>
        <taxon>Perdicinae</taxon>
        <taxon>Bambusicola</taxon>
    </lineage>
</organism>
<dbReference type="CDD" id="cd00190">
    <property type="entry name" value="Tryp_SPc"/>
    <property type="match status" value="1"/>
</dbReference>
<dbReference type="PROSITE" id="PS00022">
    <property type="entry name" value="EGF_1"/>
    <property type="match status" value="1"/>
</dbReference>
<dbReference type="Pfam" id="PF00089">
    <property type="entry name" value="Trypsin"/>
    <property type="match status" value="1"/>
</dbReference>
<comment type="catalytic activity">
    <reaction evidence="1">
        <text>Specific cleavage of Arg-|-Val bond in plasminogen to form plasmin.</text>
        <dbReference type="EC" id="3.4.21.68"/>
    </reaction>
</comment>
<keyword evidence="4" id="KW-0964">Secreted</keyword>
<evidence type="ECO:0000256" key="4">
    <source>
        <dbReference type="ARBA" id="ARBA00022525"/>
    </source>
</evidence>
<evidence type="ECO:0000256" key="10">
    <source>
        <dbReference type="ARBA" id="ARBA00023157"/>
    </source>
</evidence>
<evidence type="ECO:0000256" key="14">
    <source>
        <dbReference type="PROSITE-ProRule" id="PRU00121"/>
    </source>
</evidence>
<dbReference type="SMART" id="SM00020">
    <property type="entry name" value="Tryp_SPc"/>
    <property type="match status" value="1"/>
</dbReference>
<keyword evidence="20" id="KW-1185">Reference proteome</keyword>
<evidence type="ECO:0000256" key="6">
    <source>
        <dbReference type="ARBA" id="ARBA00022670"/>
    </source>
</evidence>